<dbReference type="GO" id="GO:0009401">
    <property type="term" value="P:phosphoenolpyruvate-dependent sugar phosphotransferase system"/>
    <property type="evidence" value="ECO:0007669"/>
    <property type="project" value="UniProtKB-KW"/>
</dbReference>
<dbReference type="GO" id="GO:0005351">
    <property type="term" value="F:carbohydrate:proton symporter activity"/>
    <property type="evidence" value="ECO:0007669"/>
    <property type="project" value="InterPro"/>
</dbReference>
<evidence type="ECO:0000256" key="9">
    <source>
        <dbReference type="ARBA" id="ARBA00022989"/>
    </source>
</evidence>
<keyword evidence="9 11" id="KW-1133">Transmembrane helix</keyword>
<evidence type="ECO:0000256" key="4">
    <source>
        <dbReference type="ARBA" id="ARBA00022553"/>
    </source>
</evidence>
<comment type="subcellular location">
    <subcellularLocation>
        <location evidence="1">Cell inner membrane</location>
        <topology evidence="1">Multi-pass membrane protein</topology>
    </subcellularLocation>
</comment>
<dbReference type="CDD" id="cd00211">
    <property type="entry name" value="PTS_IIA_fru"/>
    <property type="match status" value="1"/>
</dbReference>
<keyword evidence="8 11" id="KW-0812">Transmembrane</keyword>
<evidence type="ECO:0000259" key="13">
    <source>
        <dbReference type="PROSITE" id="PS51099"/>
    </source>
</evidence>
<keyword evidence="4" id="KW-0597">Phosphoprotein</keyword>
<evidence type="ECO:0000256" key="3">
    <source>
        <dbReference type="ARBA" id="ARBA00022475"/>
    </source>
</evidence>
<evidence type="ECO:0000256" key="8">
    <source>
        <dbReference type="ARBA" id="ARBA00022692"/>
    </source>
</evidence>
<keyword evidence="6" id="KW-0808">Transferase</keyword>
<feature type="domain" description="PTS EIIC type-2" evidence="14">
    <location>
        <begin position="259"/>
        <end position="614"/>
    </location>
</feature>
<dbReference type="AlphaFoldDB" id="A0A9D1SXP5"/>
<feature type="transmembrane region" description="Helical" evidence="11">
    <location>
        <begin position="448"/>
        <end position="466"/>
    </location>
</feature>
<evidence type="ECO:0000313" key="15">
    <source>
        <dbReference type="EMBL" id="HIV00399.1"/>
    </source>
</evidence>
<dbReference type="PROSITE" id="PS51104">
    <property type="entry name" value="PTS_EIIC_TYPE_2"/>
    <property type="match status" value="1"/>
</dbReference>
<comment type="caution">
    <text evidence="15">The sequence shown here is derived from an EMBL/GenBank/DDBJ whole genome shotgun (WGS) entry which is preliminary data.</text>
</comment>
<dbReference type="GO" id="GO:0022877">
    <property type="term" value="F:protein-N(PI)-phosphohistidine-fructose phosphotransferase system transporter activity"/>
    <property type="evidence" value="ECO:0007669"/>
    <property type="project" value="InterPro"/>
</dbReference>
<dbReference type="PANTHER" id="PTHR30505">
    <property type="entry name" value="FRUCTOSE-LIKE PERMEASE"/>
    <property type="match status" value="1"/>
</dbReference>
<reference evidence="15" key="2">
    <citation type="journal article" date="2021" name="PeerJ">
        <title>Extensive microbial diversity within the chicken gut microbiome revealed by metagenomics and culture.</title>
        <authorList>
            <person name="Gilroy R."/>
            <person name="Ravi A."/>
            <person name="Getino M."/>
            <person name="Pursley I."/>
            <person name="Horton D.L."/>
            <person name="Alikhan N.F."/>
            <person name="Baker D."/>
            <person name="Gharbi K."/>
            <person name="Hall N."/>
            <person name="Watson M."/>
            <person name="Adriaenssens E.M."/>
            <person name="Foster-Nyarko E."/>
            <person name="Jarju S."/>
            <person name="Secka A."/>
            <person name="Antonio M."/>
            <person name="Oren A."/>
            <person name="Chaudhuri R.R."/>
            <person name="La Ragione R."/>
            <person name="Hildebrand F."/>
            <person name="Pallen M.J."/>
        </authorList>
    </citation>
    <scope>NUCLEOTIDE SEQUENCE</scope>
    <source>
        <strain evidence="15">23406</strain>
    </source>
</reference>
<evidence type="ECO:0000256" key="10">
    <source>
        <dbReference type="ARBA" id="ARBA00023136"/>
    </source>
</evidence>
<dbReference type="Pfam" id="PF02302">
    <property type="entry name" value="PTS_IIB"/>
    <property type="match status" value="1"/>
</dbReference>
<protein>
    <submittedName>
        <fullName evidence="15">PTS sugar transporter subunit IIA</fullName>
    </submittedName>
</protein>
<evidence type="ECO:0000313" key="16">
    <source>
        <dbReference type="Proteomes" id="UP000886891"/>
    </source>
</evidence>
<sequence>DKAAYKQAVLNREAEGTTGIGEGIAIPHAKTPAVSRPALAAMVVPAGVDYQSLDGEPAKLFFLIAAPDSKENVHLEVLGRLSTLLMDEQFFADLTAARSVEDFLAIVDRAERARFPEQAISESATKAQESQTDKIRVLCVTACPTGIAHTYMAAEALELKAKELGIRIKVETNGSGGVKNKLTPAEIADCDCIVVAADKKVDTARFDGKPVIFTKVADGIHKPKELLQHALDGTVPVFRSTEKTEQASASEKESVWRVIYKHLMNGVSHMLPFVIGGGILIALAFLIDGLAGMPQDGNFGTHTGAAKFFKTIGGYAFNFMLPVLAGYIAYSIADRPGLAVGFVGGIMATMADANFAVMFNLIDTSSFAAPGFLGAMAAGFVGGYFTLALKKLTSRLPMSMEGLRPTLIYPLIGILGIAAIMWVLNVPFGYISYGIQKGLLAMAQNTSLNILTGILVAGMMAIDMGGPINKAAYITGIATIEINPMIMASVMIGGMVPPIAIALATTFFPKKFTRKERGDGKVNYVMGLCFITEGAIPYAASDPLRVIPACVAGSAVAGGISAAFKCTLLAPHGGVCVIPVVGNPGFYLLALVVGSLVGMLLLGVLRKTVDPSEFPQGERGAALKKLFAKFKKA</sequence>
<dbReference type="InterPro" id="IPR013014">
    <property type="entry name" value="PTS_EIIC_2"/>
</dbReference>
<evidence type="ECO:0000256" key="6">
    <source>
        <dbReference type="ARBA" id="ARBA00022679"/>
    </source>
</evidence>
<dbReference type="FunFam" id="3.40.50.2300:FF:000014">
    <property type="entry name" value="PTS system fructose-like transporter subunit IIB"/>
    <property type="match status" value="1"/>
</dbReference>
<dbReference type="Gene3D" id="3.40.930.10">
    <property type="entry name" value="Mannitol-specific EII, Chain A"/>
    <property type="match status" value="1"/>
</dbReference>
<evidence type="ECO:0000256" key="7">
    <source>
        <dbReference type="ARBA" id="ARBA00022683"/>
    </source>
</evidence>
<dbReference type="Pfam" id="PF00359">
    <property type="entry name" value="PTS_EIIA_2"/>
    <property type="match status" value="1"/>
</dbReference>
<keyword evidence="3" id="KW-1003">Cell membrane</keyword>
<dbReference type="SUPFAM" id="SSF52794">
    <property type="entry name" value="PTS system IIB component-like"/>
    <property type="match status" value="1"/>
</dbReference>
<feature type="domain" description="PTS EIIB type-2" evidence="13">
    <location>
        <begin position="135"/>
        <end position="232"/>
    </location>
</feature>
<feature type="transmembrane region" description="Helical" evidence="11">
    <location>
        <begin position="270"/>
        <end position="291"/>
    </location>
</feature>
<dbReference type="Proteomes" id="UP000886891">
    <property type="component" value="Unassembled WGS sequence"/>
</dbReference>
<dbReference type="InterPro" id="IPR003353">
    <property type="entry name" value="PTS_IIB_fruc"/>
</dbReference>
<dbReference type="InterPro" id="IPR050864">
    <property type="entry name" value="Bacterial_PTS_Sugar_Transport"/>
</dbReference>
<dbReference type="Pfam" id="PF02378">
    <property type="entry name" value="PTS_EIIC"/>
    <property type="match status" value="1"/>
</dbReference>
<dbReference type="EMBL" id="DVOH01000036">
    <property type="protein sequence ID" value="HIV00399.1"/>
    <property type="molecule type" value="Genomic_DNA"/>
</dbReference>
<proteinExistence type="predicted"/>
<evidence type="ECO:0000256" key="11">
    <source>
        <dbReference type="SAM" id="Phobius"/>
    </source>
</evidence>
<dbReference type="InterPro" id="IPR036095">
    <property type="entry name" value="PTS_EIIB-like_sf"/>
</dbReference>
<dbReference type="InterPro" id="IPR002178">
    <property type="entry name" value="PTS_EIIA_type-2_dom"/>
</dbReference>
<feature type="transmembrane region" description="Helical" evidence="11">
    <location>
        <begin position="339"/>
        <end position="360"/>
    </location>
</feature>
<gene>
    <name evidence="15" type="ORF">IAB14_04740</name>
</gene>
<dbReference type="PROSITE" id="PS00372">
    <property type="entry name" value="PTS_EIIA_TYPE_2_HIS"/>
    <property type="match status" value="1"/>
</dbReference>
<dbReference type="PROSITE" id="PS51094">
    <property type="entry name" value="PTS_EIIA_TYPE_2"/>
    <property type="match status" value="1"/>
</dbReference>
<dbReference type="NCBIfam" id="TIGR01427">
    <property type="entry name" value="PTS_IIC_fructo"/>
    <property type="match status" value="1"/>
</dbReference>
<reference evidence="15" key="1">
    <citation type="submission" date="2020-10" db="EMBL/GenBank/DDBJ databases">
        <authorList>
            <person name="Gilroy R."/>
        </authorList>
    </citation>
    <scope>NUCLEOTIDE SEQUENCE</scope>
    <source>
        <strain evidence="15">23406</strain>
    </source>
</reference>
<dbReference type="InterPro" id="IPR003501">
    <property type="entry name" value="PTS_EIIB_2/3"/>
</dbReference>
<keyword evidence="7" id="KW-0598">Phosphotransferase system</keyword>
<evidence type="ECO:0000256" key="2">
    <source>
        <dbReference type="ARBA" id="ARBA00022448"/>
    </source>
</evidence>
<feature type="non-terminal residue" evidence="15">
    <location>
        <position position="1"/>
    </location>
</feature>
<dbReference type="InterPro" id="IPR016152">
    <property type="entry name" value="PTrfase/Anion_transptr"/>
</dbReference>
<dbReference type="PROSITE" id="PS51099">
    <property type="entry name" value="PTS_EIIB_TYPE_2"/>
    <property type="match status" value="1"/>
</dbReference>
<accession>A0A9D1SXP5</accession>
<feature type="transmembrane region" description="Helical" evidence="11">
    <location>
        <begin position="486"/>
        <end position="509"/>
    </location>
</feature>
<feature type="transmembrane region" description="Helical" evidence="11">
    <location>
        <begin position="585"/>
        <end position="605"/>
    </location>
</feature>
<dbReference type="PANTHER" id="PTHR30505:SF28">
    <property type="entry name" value="PTS SYSTEM 2-O-ALPHA-MANNOSYL-D-GLYCERATE-SPECIFIC EIIABC COMPONENT"/>
    <property type="match status" value="1"/>
</dbReference>
<dbReference type="InterPro" id="IPR003352">
    <property type="entry name" value="PTS_EIIC"/>
</dbReference>
<dbReference type="GO" id="GO:0090563">
    <property type="term" value="F:protein-phosphocysteine-sugar phosphotransferase activity"/>
    <property type="evidence" value="ECO:0007669"/>
    <property type="project" value="TreeGrafter"/>
</dbReference>
<feature type="transmembrane region" description="Helical" evidence="11">
    <location>
        <begin position="407"/>
        <end position="428"/>
    </location>
</feature>
<keyword evidence="2" id="KW-0813">Transport</keyword>
<evidence type="ECO:0000256" key="1">
    <source>
        <dbReference type="ARBA" id="ARBA00004429"/>
    </source>
</evidence>
<feature type="domain" description="PTS EIIA type-2" evidence="12">
    <location>
        <begin position="1"/>
        <end position="110"/>
    </location>
</feature>
<keyword evidence="5 15" id="KW-0762">Sugar transport</keyword>
<evidence type="ECO:0000259" key="12">
    <source>
        <dbReference type="PROSITE" id="PS51094"/>
    </source>
</evidence>
<dbReference type="SUPFAM" id="SSF55804">
    <property type="entry name" value="Phoshotransferase/anion transport protein"/>
    <property type="match status" value="1"/>
</dbReference>
<evidence type="ECO:0000259" key="14">
    <source>
        <dbReference type="PROSITE" id="PS51104"/>
    </source>
</evidence>
<dbReference type="InterPro" id="IPR006327">
    <property type="entry name" value="PTS_IIC_fruc"/>
</dbReference>
<organism evidence="15 16">
    <name type="scientific">Candidatus Stercoripulliclostridium merdipullorum</name>
    <dbReference type="NCBI Taxonomy" id="2840952"/>
    <lineage>
        <taxon>Bacteria</taxon>
        <taxon>Bacillati</taxon>
        <taxon>Bacillota</taxon>
        <taxon>Clostridia</taxon>
        <taxon>Eubacteriales</taxon>
        <taxon>Candidatus Stercoripulliclostridium</taxon>
    </lineage>
</organism>
<keyword evidence="10 11" id="KW-0472">Membrane</keyword>
<evidence type="ECO:0000256" key="5">
    <source>
        <dbReference type="ARBA" id="ARBA00022597"/>
    </source>
</evidence>
<name>A0A9D1SXP5_9FIRM</name>
<dbReference type="CDD" id="cd05569">
    <property type="entry name" value="PTS_IIB_fructose"/>
    <property type="match status" value="1"/>
</dbReference>
<dbReference type="GO" id="GO:0005886">
    <property type="term" value="C:plasma membrane"/>
    <property type="evidence" value="ECO:0007669"/>
    <property type="project" value="UniProtKB-SubCell"/>
</dbReference>
<dbReference type="Gene3D" id="3.40.50.2300">
    <property type="match status" value="1"/>
</dbReference>
<dbReference type="InterPro" id="IPR013011">
    <property type="entry name" value="PTS_EIIB_2"/>
</dbReference>
<feature type="transmembrane region" description="Helical" evidence="11">
    <location>
        <begin position="312"/>
        <end position="333"/>
    </location>
</feature>
<feature type="transmembrane region" description="Helical" evidence="11">
    <location>
        <begin position="367"/>
        <end position="387"/>
    </location>
</feature>
<dbReference type="NCBIfam" id="TIGR00829">
    <property type="entry name" value="FRU"/>
    <property type="match status" value="1"/>
</dbReference>